<protein>
    <submittedName>
        <fullName evidence="1">Uncharacterized protein</fullName>
    </submittedName>
</protein>
<keyword evidence="2" id="KW-1185">Reference proteome</keyword>
<dbReference type="RefSeq" id="WP_283213111.1">
    <property type="nucleotide sequence ID" value="NZ_JASGBI010000001.1"/>
</dbReference>
<evidence type="ECO:0000313" key="2">
    <source>
        <dbReference type="Proteomes" id="UP001321580"/>
    </source>
</evidence>
<accession>A0ABT6XHV8</accession>
<name>A0ABT6XHV8_9GAMM</name>
<dbReference type="Proteomes" id="UP001321580">
    <property type="component" value="Unassembled WGS sequence"/>
</dbReference>
<reference evidence="1 2" key="1">
    <citation type="submission" date="2023-05" db="EMBL/GenBank/DDBJ databases">
        <title>Lysobacter sp. strain LF1 Genome sequencing and assembly.</title>
        <authorList>
            <person name="Jung Y."/>
        </authorList>
    </citation>
    <scope>NUCLEOTIDE SEQUENCE [LARGE SCALE GENOMIC DNA]</scope>
    <source>
        <strain evidence="1 2">LF1</strain>
    </source>
</reference>
<evidence type="ECO:0000313" key="1">
    <source>
        <dbReference type="EMBL" id="MDI9239741.1"/>
    </source>
</evidence>
<gene>
    <name evidence="1" type="ORF">QLQ15_12585</name>
</gene>
<organism evidence="1 2">
    <name type="scientific">Lysobacter stagni</name>
    <dbReference type="NCBI Taxonomy" id="3045172"/>
    <lineage>
        <taxon>Bacteria</taxon>
        <taxon>Pseudomonadati</taxon>
        <taxon>Pseudomonadota</taxon>
        <taxon>Gammaproteobacteria</taxon>
        <taxon>Lysobacterales</taxon>
        <taxon>Lysobacteraceae</taxon>
        <taxon>Lysobacter</taxon>
    </lineage>
</organism>
<comment type="caution">
    <text evidence="1">The sequence shown here is derived from an EMBL/GenBank/DDBJ whole genome shotgun (WGS) entry which is preliminary data.</text>
</comment>
<dbReference type="EMBL" id="JASGBI010000001">
    <property type="protein sequence ID" value="MDI9239741.1"/>
    <property type="molecule type" value="Genomic_DNA"/>
</dbReference>
<sequence>MAPQRSSLSVPAVDTVLRVAQPPRDPQAVYLDLLTQSLRDACDTQGDRVFPLIAQMIDHHIAGSLQTPRIGRWRNEALDCLLALISPRMPGQVRHLLADTVQDD</sequence>
<proteinExistence type="predicted"/>